<dbReference type="EMBL" id="AWSO01002546">
    <property type="protein sequence ID" value="ESK81326.1"/>
    <property type="molecule type" value="Genomic_DNA"/>
</dbReference>
<accession>V2WLA1</accession>
<feature type="region of interest" description="Disordered" evidence="1">
    <location>
        <begin position="270"/>
        <end position="290"/>
    </location>
</feature>
<reference evidence="2 3" key="1">
    <citation type="journal article" date="2014" name="BMC Genomics">
        <title>Genome and secretome analysis of the hemibiotrophic fungal pathogen, Moniliophthora roreri, which causes frosty pod rot disease of cacao: mechanisms of the biotrophic and necrotrophic phases.</title>
        <authorList>
            <person name="Meinhardt L.W."/>
            <person name="Costa G.G.L."/>
            <person name="Thomazella D.P.T."/>
            <person name="Teixeira P.J.P.L."/>
            <person name="Carazzolle M.F."/>
            <person name="Schuster S.C."/>
            <person name="Carlson J.E."/>
            <person name="Guiltinan M.J."/>
            <person name="Mieczkowski P."/>
            <person name="Farmer A."/>
            <person name="Ramaraj T."/>
            <person name="Crozier J."/>
            <person name="Davis R.E."/>
            <person name="Shao J."/>
            <person name="Melnick R.L."/>
            <person name="Pereira G.A.G."/>
            <person name="Bailey B.A."/>
        </authorList>
    </citation>
    <scope>NUCLEOTIDE SEQUENCE [LARGE SCALE GENOMIC DNA]</scope>
    <source>
        <strain evidence="2 3">MCA 2997</strain>
    </source>
</reference>
<feature type="non-terminal residue" evidence="2">
    <location>
        <position position="1"/>
    </location>
</feature>
<evidence type="ECO:0000313" key="2">
    <source>
        <dbReference type="EMBL" id="ESK81326.1"/>
    </source>
</evidence>
<evidence type="ECO:0000256" key="1">
    <source>
        <dbReference type="SAM" id="MobiDB-lite"/>
    </source>
</evidence>
<feature type="compositionally biased region" description="Polar residues" evidence="1">
    <location>
        <begin position="16"/>
        <end position="29"/>
    </location>
</feature>
<proteinExistence type="predicted"/>
<gene>
    <name evidence="2" type="ORF">Moror_12107</name>
</gene>
<organism evidence="2 3">
    <name type="scientific">Moniliophthora roreri (strain MCA 2997)</name>
    <name type="common">Cocoa frosty pod rot fungus</name>
    <name type="synonym">Crinipellis roreri</name>
    <dbReference type="NCBI Taxonomy" id="1381753"/>
    <lineage>
        <taxon>Eukaryota</taxon>
        <taxon>Fungi</taxon>
        <taxon>Dikarya</taxon>
        <taxon>Basidiomycota</taxon>
        <taxon>Agaricomycotina</taxon>
        <taxon>Agaricomycetes</taxon>
        <taxon>Agaricomycetidae</taxon>
        <taxon>Agaricales</taxon>
        <taxon>Marasmiineae</taxon>
        <taxon>Marasmiaceae</taxon>
        <taxon>Moniliophthora</taxon>
    </lineage>
</organism>
<feature type="region of interest" description="Disordered" evidence="1">
    <location>
        <begin position="1"/>
        <end position="37"/>
    </location>
</feature>
<dbReference type="Proteomes" id="UP000017559">
    <property type="component" value="Unassembled WGS sequence"/>
</dbReference>
<evidence type="ECO:0000313" key="3">
    <source>
        <dbReference type="Proteomes" id="UP000017559"/>
    </source>
</evidence>
<comment type="caution">
    <text evidence="2">The sequence shown here is derived from an EMBL/GenBank/DDBJ whole genome shotgun (WGS) entry which is preliminary data.</text>
</comment>
<keyword evidence="3" id="KW-1185">Reference proteome</keyword>
<evidence type="ECO:0008006" key="4">
    <source>
        <dbReference type="Google" id="ProtNLM"/>
    </source>
</evidence>
<dbReference type="HOGENOM" id="CLU_036636_0_0_1"/>
<protein>
    <recommendedName>
        <fullName evidence="4">Reverse transcriptase-rnase h-integrase</fullName>
    </recommendedName>
</protein>
<sequence length="290" mass="32035">SSTVSDDEQMEMGTPVLTSTTPEVSSPDSPLNPKLLRDDSPPPLMWLLNPQPMTPFFILTPLLILTSNLRSSPPTMPPLENPHLQALLTPEVYRRLRPQFHPKVEIIPTVGGEALSEAYEDKAKDKENRIPSNEGVPPTISLRSPTLAPTPMMQLIDHISALCADWNAISPEIAHSTCVADASRLSLGIHLDTALTNEGLAALHVEGLVQVQTLCQMITIMTMNLMTILEENIEESEENNNRDVEFLFVGADPWKVGRFTGLLSVDKQNVDDMPDTSEDYNAELYGDRES</sequence>
<dbReference type="KEGG" id="mrr:Moror_12107"/>
<feature type="compositionally biased region" description="Acidic residues" evidence="1">
    <location>
        <begin position="1"/>
        <end position="10"/>
    </location>
</feature>
<name>V2WLA1_MONRO</name>
<dbReference type="OrthoDB" id="2506944at2759"/>
<dbReference type="AlphaFoldDB" id="V2WLA1"/>
<feature type="compositionally biased region" description="Acidic residues" evidence="1">
    <location>
        <begin position="272"/>
        <end position="281"/>
    </location>
</feature>